<proteinExistence type="predicted"/>
<comment type="caution">
    <text evidence="1">The sequence shown here is derived from an EMBL/GenBank/DDBJ whole genome shotgun (WGS) entry which is preliminary data.</text>
</comment>
<reference evidence="1 2" key="1">
    <citation type="submission" date="2007-08" db="EMBL/GenBank/DDBJ databases">
        <authorList>
            <person name="Fulton L."/>
            <person name="Clifton S."/>
            <person name="Fulton B."/>
            <person name="Xu J."/>
            <person name="Minx P."/>
            <person name="Pepin K.H."/>
            <person name="Johnson M."/>
            <person name="Thiruvilangam P."/>
            <person name="Bhonagiri V."/>
            <person name="Nash W.E."/>
            <person name="Mardis E.R."/>
            <person name="Wilson R.K."/>
        </authorList>
    </citation>
    <scope>NUCLEOTIDE SEQUENCE [LARGE SCALE GENOMIC DNA]</scope>
    <source>
        <strain evidence="2">ATCC BAA-613 / DSM 15670 / CCUG 46953 / JCM 12243 / WAL 16351</strain>
    </source>
</reference>
<sequence>MIIIIQYSLCKFINMQIVWTIVYILQNDSYAVIV</sequence>
<dbReference type="PaxDb" id="411902-CLOBOL_01960"/>
<accession>A8RMM6</accession>
<evidence type="ECO:0000313" key="1">
    <source>
        <dbReference type="EMBL" id="EDP17720.1"/>
    </source>
</evidence>
<evidence type="ECO:0000313" key="2">
    <source>
        <dbReference type="Proteomes" id="UP000005396"/>
    </source>
</evidence>
<name>A8RMM6_ENTBW</name>
<dbReference type="EMBL" id="ABCC02000021">
    <property type="protein sequence ID" value="EDP17720.1"/>
    <property type="molecule type" value="Genomic_DNA"/>
</dbReference>
<gene>
    <name evidence="1" type="ORF">CLOBOL_01960</name>
</gene>
<reference evidence="1 2" key="2">
    <citation type="submission" date="2007-09" db="EMBL/GenBank/DDBJ databases">
        <title>Draft genome sequence of Clostridium bolteae (ATCC BAA-613).</title>
        <authorList>
            <person name="Sudarsanam P."/>
            <person name="Ley R."/>
            <person name="Guruge J."/>
            <person name="Turnbaugh P.J."/>
            <person name="Mahowald M."/>
            <person name="Liep D."/>
            <person name="Gordon J."/>
        </authorList>
    </citation>
    <scope>NUCLEOTIDE SEQUENCE [LARGE SCALE GENOMIC DNA]</scope>
    <source>
        <strain evidence="2">ATCC BAA-613 / DSM 15670 / CCUG 46953 / JCM 12243 / WAL 16351</strain>
    </source>
</reference>
<dbReference type="Proteomes" id="UP000005396">
    <property type="component" value="Unassembled WGS sequence"/>
</dbReference>
<dbReference type="HOGENOM" id="CLU_3372942_0_0_9"/>
<organism evidence="1 2">
    <name type="scientific">Enterocloster bolteae (strain ATCC BAA-613 / DSM 15670 / CCUG 46953 / JCM 12243 / WAL 16351)</name>
    <name type="common">Clostridium bolteae</name>
    <dbReference type="NCBI Taxonomy" id="411902"/>
    <lineage>
        <taxon>Bacteria</taxon>
        <taxon>Bacillati</taxon>
        <taxon>Bacillota</taxon>
        <taxon>Clostridia</taxon>
        <taxon>Lachnospirales</taxon>
        <taxon>Lachnospiraceae</taxon>
        <taxon>Enterocloster</taxon>
    </lineage>
</organism>
<dbReference type="AlphaFoldDB" id="A8RMM6"/>
<protein>
    <submittedName>
        <fullName evidence="1">Uncharacterized protein</fullName>
    </submittedName>
</protein>